<comment type="caution">
    <text evidence="1">The sequence shown here is derived from an EMBL/GenBank/DDBJ whole genome shotgun (WGS) entry which is preliminary data.</text>
</comment>
<dbReference type="Proteomes" id="UP000248014">
    <property type="component" value="Unassembled WGS sequence"/>
</dbReference>
<dbReference type="RefSeq" id="WP_146215391.1">
    <property type="nucleotide sequence ID" value="NZ_QJJM01000014.1"/>
</dbReference>
<protein>
    <recommendedName>
        <fullName evidence="3">SIR2-like protein</fullName>
    </recommendedName>
</protein>
<reference evidence="1 2" key="1">
    <citation type="submission" date="2018-05" db="EMBL/GenBank/DDBJ databases">
        <title>Genomic Encyclopedia of Type Strains, Phase IV (KMG-IV): sequencing the most valuable type-strain genomes for metagenomic binning, comparative biology and taxonomic classification.</title>
        <authorList>
            <person name="Goeker M."/>
        </authorList>
    </citation>
    <scope>NUCLEOTIDE SEQUENCE [LARGE SCALE GENOMIC DNA]</scope>
    <source>
        <strain evidence="1 2">DSM 3183</strain>
    </source>
</reference>
<keyword evidence="2" id="KW-1185">Reference proteome</keyword>
<gene>
    <name evidence="1" type="ORF">C7451_11478</name>
</gene>
<evidence type="ECO:0000313" key="1">
    <source>
        <dbReference type="EMBL" id="PXW70102.1"/>
    </source>
</evidence>
<organism evidence="1 2">
    <name type="scientific">Blastomonas natatoria</name>
    <dbReference type="NCBI Taxonomy" id="34015"/>
    <lineage>
        <taxon>Bacteria</taxon>
        <taxon>Pseudomonadati</taxon>
        <taxon>Pseudomonadota</taxon>
        <taxon>Alphaproteobacteria</taxon>
        <taxon>Sphingomonadales</taxon>
        <taxon>Sphingomonadaceae</taxon>
        <taxon>Blastomonas</taxon>
    </lineage>
</organism>
<evidence type="ECO:0008006" key="3">
    <source>
        <dbReference type="Google" id="ProtNLM"/>
    </source>
</evidence>
<dbReference type="OrthoDB" id="7060209at2"/>
<name>A0A2V3URS8_9SPHN</name>
<accession>A0A2V3URS8</accession>
<dbReference type="AlphaFoldDB" id="A0A2V3URS8"/>
<dbReference type="EMBL" id="QJJM01000014">
    <property type="protein sequence ID" value="PXW70102.1"/>
    <property type="molecule type" value="Genomic_DNA"/>
</dbReference>
<evidence type="ECO:0000313" key="2">
    <source>
        <dbReference type="Proteomes" id="UP000248014"/>
    </source>
</evidence>
<sequence>MFSSNTVFVVGAGASKEAGFPVGSELTLKIADLVNIHADYWRLSRGDPYIFEAMRTLTQSDPQWEKNQFLGSGRSIAEAMDMAVSIDTFLESHASNPEYVLIGKLGIVRAIAMAERASKMAQSREGAQPFRIRDLAGTWYTSLVQQLFTTVPVERPQDAFDGVSFVVFNYDRCLQTFLVRALEVYFRISNQDAQSIIRKVPIVHAYGTIGSPFSGEQGYVKFGDESVDLISASHRIKTFSESVDSETGETIKQLVEKADTLVFLGFGFHNQNMELLSPDNRLGIQGGKQYRVFATTYGLSESDAQFARDQITLMLNHTGGYREAEPRIFMKDGTCSELFQAYWRSLTA</sequence>
<proteinExistence type="predicted"/>